<reference evidence="1 2" key="1">
    <citation type="submission" date="2013-03" db="EMBL/GenBank/DDBJ databases">
        <title>The Genome Sequence of Acinetobacter sp. CIP 110321.</title>
        <authorList>
            <consortium name="The Broad Institute Genome Sequencing Platform"/>
            <consortium name="The Broad Institute Genome Sequencing Center for Infectious Disease"/>
            <person name="Cerqueira G."/>
            <person name="Feldgarden M."/>
            <person name="Courvalin P."/>
            <person name="Perichon B."/>
            <person name="Grillot-Courvalin C."/>
            <person name="Clermont D."/>
            <person name="Rocha E."/>
            <person name="Yoon E.-J."/>
            <person name="Nemec A."/>
            <person name="Walker B."/>
            <person name="Young S.K."/>
            <person name="Zeng Q."/>
            <person name="Gargeya S."/>
            <person name="Fitzgerald M."/>
            <person name="Haas B."/>
            <person name="Abouelleil A."/>
            <person name="Alvarado L."/>
            <person name="Arachchi H.M."/>
            <person name="Berlin A.M."/>
            <person name="Chapman S.B."/>
            <person name="Dewar J."/>
            <person name="Goldberg J."/>
            <person name="Griggs A."/>
            <person name="Gujja S."/>
            <person name="Hansen M."/>
            <person name="Howarth C."/>
            <person name="Imamovic A."/>
            <person name="Larimer J."/>
            <person name="McCowan C."/>
            <person name="Murphy C."/>
            <person name="Neiman D."/>
            <person name="Pearson M."/>
            <person name="Priest M."/>
            <person name="Roberts A."/>
            <person name="Saif S."/>
            <person name="Shea T."/>
            <person name="Sisk P."/>
            <person name="Sykes S."/>
            <person name="Wortman J."/>
            <person name="Nusbaum C."/>
            <person name="Birren B."/>
        </authorList>
    </citation>
    <scope>NUCLEOTIDE SEQUENCE [LARGE SCALE GENOMIC DNA]</scope>
    <source>
        <strain evidence="1 2">CIP 110321</strain>
    </source>
</reference>
<dbReference type="Proteomes" id="UP000016203">
    <property type="component" value="Unassembled WGS sequence"/>
</dbReference>
<gene>
    <name evidence="1" type="ORF">F896_02285</name>
</gene>
<evidence type="ECO:0000313" key="1">
    <source>
        <dbReference type="EMBL" id="EOR07912.1"/>
    </source>
</evidence>
<comment type="caution">
    <text evidence="1">The sequence shown here is derived from an EMBL/GenBank/DDBJ whole genome shotgun (WGS) entry which is preliminary data.</text>
</comment>
<organism evidence="1 2">
    <name type="scientific">Acinetobacter genomosp. 15BJ</name>
    <dbReference type="NCBI Taxonomy" id="106651"/>
    <lineage>
        <taxon>Bacteria</taxon>
        <taxon>Pseudomonadati</taxon>
        <taxon>Pseudomonadota</taxon>
        <taxon>Gammaproteobacteria</taxon>
        <taxon>Moraxellales</taxon>
        <taxon>Moraxellaceae</taxon>
        <taxon>Acinetobacter</taxon>
    </lineage>
</organism>
<dbReference type="PATRIC" id="fig|1217699.3.peg.2227"/>
<sequence>MMIITNMSLNLSRFVLFKLKKPSDYWAFFYVYLNIIKNLMKRLKPVYALLFLILFSGAAFTKQPIECLLKVKVIASQKYTSPQTEYTSIKNDGYPMLLIGIQVLESKTIRSSQKIKVHHAYCKTLIGQQRDAYLSGPYDPNKITIKIGDHLKLRNIHSSGQEYPFWPDFYYIEP</sequence>
<evidence type="ECO:0000313" key="2">
    <source>
        <dbReference type="Proteomes" id="UP000016203"/>
    </source>
</evidence>
<dbReference type="HOGENOM" id="CLU_131331_0_0_6"/>
<dbReference type="AlphaFoldDB" id="R9B0G7"/>
<protein>
    <submittedName>
        <fullName evidence="1">Uncharacterized protein</fullName>
    </submittedName>
</protein>
<name>R9B0G7_9GAMM</name>
<accession>R9B0G7</accession>
<dbReference type="EMBL" id="AQFL01000012">
    <property type="protein sequence ID" value="EOR07912.1"/>
    <property type="molecule type" value="Genomic_DNA"/>
</dbReference>
<proteinExistence type="predicted"/>